<proteinExistence type="predicted"/>
<organism evidence="2 3">
    <name type="scientific">Eumeta variegata</name>
    <name type="common">Bagworm moth</name>
    <name type="synonym">Eumeta japonica</name>
    <dbReference type="NCBI Taxonomy" id="151549"/>
    <lineage>
        <taxon>Eukaryota</taxon>
        <taxon>Metazoa</taxon>
        <taxon>Ecdysozoa</taxon>
        <taxon>Arthropoda</taxon>
        <taxon>Hexapoda</taxon>
        <taxon>Insecta</taxon>
        <taxon>Pterygota</taxon>
        <taxon>Neoptera</taxon>
        <taxon>Endopterygota</taxon>
        <taxon>Lepidoptera</taxon>
        <taxon>Glossata</taxon>
        <taxon>Ditrysia</taxon>
        <taxon>Tineoidea</taxon>
        <taxon>Psychidae</taxon>
        <taxon>Oiketicinae</taxon>
        <taxon>Eumeta</taxon>
    </lineage>
</organism>
<protein>
    <submittedName>
        <fullName evidence="2">Uncharacterized protein</fullName>
    </submittedName>
</protein>
<evidence type="ECO:0000313" key="2">
    <source>
        <dbReference type="EMBL" id="GBP06688.1"/>
    </source>
</evidence>
<feature type="region of interest" description="Disordered" evidence="1">
    <location>
        <begin position="71"/>
        <end position="141"/>
    </location>
</feature>
<name>A0A4C1SZS1_EUMVA</name>
<evidence type="ECO:0000256" key="1">
    <source>
        <dbReference type="SAM" id="MobiDB-lite"/>
    </source>
</evidence>
<reference evidence="2 3" key="1">
    <citation type="journal article" date="2019" name="Commun. Biol.">
        <title>The bagworm genome reveals a unique fibroin gene that provides high tensile strength.</title>
        <authorList>
            <person name="Kono N."/>
            <person name="Nakamura H."/>
            <person name="Ohtoshi R."/>
            <person name="Tomita M."/>
            <person name="Numata K."/>
            <person name="Arakawa K."/>
        </authorList>
    </citation>
    <scope>NUCLEOTIDE SEQUENCE [LARGE SCALE GENOMIC DNA]</scope>
</reference>
<keyword evidence="3" id="KW-1185">Reference proteome</keyword>
<evidence type="ECO:0000313" key="3">
    <source>
        <dbReference type="Proteomes" id="UP000299102"/>
    </source>
</evidence>
<feature type="compositionally biased region" description="Basic and acidic residues" evidence="1">
    <location>
        <begin position="87"/>
        <end position="96"/>
    </location>
</feature>
<comment type="caution">
    <text evidence="2">The sequence shown here is derived from an EMBL/GenBank/DDBJ whole genome shotgun (WGS) entry which is preliminary data.</text>
</comment>
<dbReference type="EMBL" id="BGZK01000023">
    <property type="protein sequence ID" value="GBP06688.1"/>
    <property type="molecule type" value="Genomic_DNA"/>
</dbReference>
<accession>A0A4C1SZS1</accession>
<gene>
    <name evidence="2" type="ORF">EVAR_92641_1</name>
</gene>
<sequence length="224" mass="24383">MSPKITSRYTNEQTGRTFFALNYKIIKKLKASAPSVVEISDYIKNGRIGETFYRLPFHGNETERVDEIGPNYCEGGGAGRGGGTPHLADRLRRSADARSTTNADAVSGPRRAGGALGRPRRAAGPPSGEATRPRASPKAKTQSYELLWHHRDTRPRTAAADVLARGARPGPPTFVRGAPFRNPFTNFVARACAFFIARICGPGTCDESAARRPRAAPVWLHRRA</sequence>
<dbReference type="Proteomes" id="UP000299102">
    <property type="component" value="Unassembled WGS sequence"/>
</dbReference>
<dbReference type="AlphaFoldDB" id="A0A4C1SZS1"/>
<feature type="compositionally biased region" description="Gly residues" evidence="1">
    <location>
        <begin position="74"/>
        <end position="84"/>
    </location>
</feature>